<organism evidence="1 2">
    <name type="scientific">Trichogramma kaykai</name>
    <dbReference type="NCBI Taxonomy" id="54128"/>
    <lineage>
        <taxon>Eukaryota</taxon>
        <taxon>Metazoa</taxon>
        <taxon>Ecdysozoa</taxon>
        <taxon>Arthropoda</taxon>
        <taxon>Hexapoda</taxon>
        <taxon>Insecta</taxon>
        <taxon>Pterygota</taxon>
        <taxon>Neoptera</taxon>
        <taxon>Endopterygota</taxon>
        <taxon>Hymenoptera</taxon>
        <taxon>Apocrita</taxon>
        <taxon>Proctotrupomorpha</taxon>
        <taxon>Chalcidoidea</taxon>
        <taxon>Trichogrammatidae</taxon>
        <taxon>Trichogramma</taxon>
    </lineage>
</organism>
<sequence length="150" mass="17644">MKTSFLRDYSSLLTCQKQTLDRRQQRQSAALRGIVLDARRRRRRRSTPSAAPIARQQLLVQRGRHRGQCLVRPILPCRSEDRCRWHLQQHHQHHHDQLLVHSSHRGRRRCRTTADAAAAAVAELISMRPSKRLEIFQNYHQCDVCVTMKL</sequence>
<evidence type="ECO:0000313" key="2">
    <source>
        <dbReference type="Proteomes" id="UP001627154"/>
    </source>
</evidence>
<protein>
    <submittedName>
        <fullName evidence="1">Uncharacterized protein</fullName>
    </submittedName>
</protein>
<proteinExistence type="predicted"/>
<accession>A0ABD2VUK7</accession>
<keyword evidence="2" id="KW-1185">Reference proteome</keyword>
<dbReference type="EMBL" id="JBJJXI010000175">
    <property type="protein sequence ID" value="KAL3384344.1"/>
    <property type="molecule type" value="Genomic_DNA"/>
</dbReference>
<dbReference type="AlphaFoldDB" id="A0ABD2VUK7"/>
<comment type="caution">
    <text evidence="1">The sequence shown here is derived from an EMBL/GenBank/DDBJ whole genome shotgun (WGS) entry which is preliminary data.</text>
</comment>
<evidence type="ECO:0000313" key="1">
    <source>
        <dbReference type="EMBL" id="KAL3384344.1"/>
    </source>
</evidence>
<gene>
    <name evidence="1" type="ORF">TKK_019939</name>
</gene>
<name>A0ABD2VUK7_9HYME</name>
<reference evidence="1 2" key="1">
    <citation type="journal article" date="2024" name="bioRxiv">
        <title>A reference genome for Trichogramma kaykai: A tiny desert-dwelling parasitoid wasp with competing sex-ratio distorters.</title>
        <authorList>
            <person name="Culotta J."/>
            <person name="Lindsey A.R."/>
        </authorList>
    </citation>
    <scope>NUCLEOTIDE SEQUENCE [LARGE SCALE GENOMIC DNA]</scope>
    <source>
        <strain evidence="1 2">KSX58</strain>
    </source>
</reference>
<dbReference type="Proteomes" id="UP001627154">
    <property type="component" value="Unassembled WGS sequence"/>
</dbReference>